<evidence type="ECO:0000313" key="2">
    <source>
        <dbReference type="EMBL" id="RRT70206.1"/>
    </source>
</evidence>
<gene>
    <name evidence="2" type="ORF">B296_00020313</name>
</gene>
<evidence type="ECO:0000256" key="1">
    <source>
        <dbReference type="SAM" id="MobiDB-lite"/>
    </source>
</evidence>
<proteinExistence type="predicted"/>
<dbReference type="AlphaFoldDB" id="A0A427A1W7"/>
<name>A0A427A1W7_ENSVE</name>
<feature type="compositionally biased region" description="Basic and acidic residues" evidence="1">
    <location>
        <begin position="100"/>
        <end position="118"/>
    </location>
</feature>
<evidence type="ECO:0000313" key="3">
    <source>
        <dbReference type="Proteomes" id="UP000287651"/>
    </source>
</evidence>
<sequence length="169" mass="19076">MWSRFILHGAKDEWSFEAHAPYLRKAFDGGTKDKSREGLDHAKVWSGAVGSSTSVNDTTTKRAMDSMGECHGTAEAGLPYNRAAGELDCSSAYIRLREPDKSDDKVEGVEVSRHRGEEAMTSPEELNYPKAKHRLEWRARSVTMSQRRIYQLRSKGHRREGTDSSVMAW</sequence>
<protein>
    <submittedName>
        <fullName evidence="2">Uncharacterized protein</fullName>
    </submittedName>
</protein>
<dbReference type="Proteomes" id="UP000287651">
    <property type="component" value="Unassembled WGS sequence"/>
</dbReference>
<dbReference type="EMBL" id="AMZH03004098">
    <property type="protein sequence ID" value="RRT70206.1"/>
    <property type="molecule type" value="Genomic_DNA"/>
</dbReference>
<feature type="region of interest" description="Disordered" evidence="1">
    <location>
        <begin position="100"/>
        <end position="123"/>
    </location>
</feature>
<organism evidence="2 3">
    <name type="scientific">Ensete ventricosum</name>
    <name type="common">Abyssinian banana</name>
    <name type="synonym">Musa ensete</name>
    <dbReference type="NCBI Taxonomy" id="4639"/>
    <lineage>
        <taxon>Eukaryota</taxon>
        <taxon>Viridiplantae</taxon>
        <taxon>Streptophyta</taxon>
        <taxon>Embryophyta</taxon>
        <taxon>Tracheophyta</taxon>
        <taxon>Spermatophyta</taxon>
        <taxon>Magnoliopsida</taxon>
        <taxon>Liliopsida</taxon>
        <taxon>Zingiberales</taxon>
        <taxon>Musaceae</taxon>
        <taxon>Ensete</taxon>
    </lineage>
</organism>
<reference evidence="2 3" key="1">
    <citation type="journal article" date="2014" name="Agronomy (Basel)">
        <title>A Draft Genome Sequence for Ensete ventricosum, the Drought-Tolerant Tree Against Hunger.</title>
        <authorList>
            <person name="Harrison J."/>
            <person name="Moore K.A."/>
            <person name="Paszkiewicz K."/>
            <person name="Jones T."/>
            <person name="Grant M."/>
            <person name="Ambacheew D."/>
            <person name="Muzemil S."/>
            <person name="Studholme D.J."/>
        </authorList>
    </citation>
    <scope>NUCLEOTIDE SEQUENCE [LARGE SCALE GENOMIC DNA]</scope>
</reference>
<accession>A0A427A1W7</accession>
<comment type="caution">
    <text evidence="2">The sequence shown here is derived from an EMBL/GenBank/DDBJ whole genome shotgun (WGS) entry which is preliminary data.</text>
</comment>